<dbReference type="OrthoDB" id="1455217at2759"/>
<accession>A0A371H2S9</accession>
<sequence length="110" mass="12233">MKLPSEGAKYCNSLHPSSYFSQYADVCLACSNRLVLGKKEKKKEAPLLLRALLQRAIMATMNAILENLPVFNGKGYEDWCVKMGTILGFQELDETVKDGFQEPSKNASAE</sequence>
<organism evidence="1 2">
    <name type="scientific">Mucuna pruriens</name>
    <name type="common">Velvet bean</name>
    <name type="synonym">Dolichos pruriens</name>
    <dbReference type="NCBI Taxonomy" id="157652"/>
    <lineage>
        <taxon>Eukaryota</taxon>
        <taxon>Viridiplantae</taxon>
        <taxon>Streptophyta</taxon>
        <taxon>Embryophyta</taxon>
        <taxon>Tracheophyta</taxon>
        <taxon>Spermatophyta</taxon>
        <taxon>Magnoliopsida</taxon>
        <taxon>eudicotyledons</taxon>
        <taxon>Gunneridae</taxon>
        <taxon>Pentapetalae</taxon>
        <taxon>rosids</taxon>
        <taxon>fabids</taxon>
        <taxon>Fabales</taxon>
        <taxon>Fabaceae</taxon>
        <taxon>Papilionoideae</taxon>
        <taxon>50 kb inversion clade</taxon>
        <taxon>NPAAA clade</taxon>
        <taxon>indigoferoid/millettioid clade</taxon>
        <taxon>Phaseoleae</taxon>
        <taxon>Mucuna</taxon>
    </lineage>
</organism>
<proteinExistence type="predicted"/>
<keyword evidence="2" id="KW-1185">Reference proteome</keyword>
<evidence type="ECO:0000313" key="1">
    <source>
        <dbReference type="EMBL" id="RDX97112.1"/>
    </source>
</evidence>
<reference evidence="1" key="1">
    <citation type="submission" date="2018-05" db="EMBL/GenBank/DDBJ databases">
        <title>Draft genome of Mucuna pruriens seed.</title>
        <authorList>
            <person name="Nnadi N.E."/>
            <person name="Vos R."/>
            <person name="Hasami M.H."/>
            <person name="Devisetty U.K."/>
            <person name="Aguiy J.C."/>
        </authorList>
    </citation>
    <scope>NUCLEOTIDE SEQUENCE [LARGE SCALE GENOMIC DNA]</scope>
    <source>
        <strain evidence="1">JCA_2017</strain>
    </source>
</reference>
<evidence type="ECO:0008006" key="3">
    <source>
        <dbReference type="Google" id="ProtNLM"/>
    </source>
</evidence>
<gene>
    <name evidence="1" type="ORF">CR513_20160</name>
</gene>
<dbReference type="AlphaFoldDB" id="A0A371H2S9"/>
<evidence type="ECO:0000313" key="2">
    <source>
        <dbReference type="Proteomes" id="UP000257109"/>
    </source>
</evidence>
<protein>
    <recommendedName>
        <fullName evidence="3">DUF4219 domain-containing protein</fullName>
    </recommendedName>
</protein>
<name>A0A371H2S9_MUCPR</name>
<dbReference type="Proteomes" id="UP000257109">
    <property type="component" value="Unassembled WGS sequence"/>
</dbReference>
<comment type="caution">
    <text evidence="1">The sequence shown here is derived from an EMBL/GenBank/DDBJ whole genome shotgun (WGS) entry which is preliminary data.</text>
</comment>
<feature type="non-terminal residue" evidence="1">
    <location>
        <position position="1"/>
    </location>
</feature>
<dbReference type="EMBL" id="QJKJ01003736">
    <property type="protein sequence ID" value="RDX97112.1"/>
    <property type="molecule type" value="Genomic_DNA"/>
</dbReference>